<protein>
    <submittedName>
        <fullName evidence="2">CotH kinase family protein</fullName>
    </submittedName>
</protein>
<dbReference type="GO" id="GO:0016301">
    <property type="term" value="F:kinase activity"/>
    <property type="evidence" value="ECO:0007669"/>
    <property type="project" value="UniProtKB-KW"/>
</dbReference>
<keyword evidence="2" id="KW-0418">Kinase</keyword>
<proteinExistence type="predicted"/>
<evidence type="ECO:0000256" key="1">
    <source>
        <dbReference type="SAM" id="MobiDB-lite"/>
    </source>
</evidence>
<dbReference type="Proteomes" id="UP000824201">
    <property type="component" value="Unassembled WGS sequence"/>
</dbReference>
<dbReference type="InterPro" id="IPR014867">
    <property type="entry name" value="Spore_coat_CotH_CotH2/3/7"/>
</dbReference>
<organism evidence="2 3">
    <name type="scientific">Candidatus Fimimorpha faecalis</name>
    <dbReference type="NCBI Taxonomy" id="2840824"/>
    <lineage>
        <taxon>Bacteria</taxon>
        <taxon>Bacillati</taxon>
        <taxon>Bacillota</taxon>
        <taxon>Clostridia</taxon>
        <taxon>Eubacteriales</taxon>
        <taxon>Candidatus Fimimorpha</taxon>
    </lineage>
</organism>
<dbReference type="Pfam" id="PF08757">
    <property type="entry name" value="CotH"/>
    <property type="match status" value="1"/>
</dbReference>
<name>A0A9D1JEE6_9FIRM</name>
<feature type="region of interest" description="Disordered" evidence="1">
    <location>
        <begin position="1"/>
        <end position="122"/>
    </location>
</feature>
<feature type="compositionally biased region" description="Polar residues" evidence="1">
    <location>
        <begin position="77"/>
        <end position="95"/>
    </location>
</feature>
<sequence>MDMNGGKPDMGEMPDLDQMKDQKTDQMPQEEETSSQIPEDQSNRAEQNSISNLESQASDQSNWNEQSQAVQGAEIQSDANQNVPSSQAQDNTQASEEIEQPQMPEGFGKDGEGGGMFGPGGGGMHFGSDAVKLLYSDDEIDSYADIFDNTVMDVTNADKKRLIASIKQLNEGENISEVVDTDEVIRYFVAHNFVLNGDSYTGMMVHNYYLREKDGKMSMIAWDYNLAFGGMSMRKTTAGVDQATALVNSPIDSPVEDGDMDSRPMISWIFNNEEYLNQYHSVFSEFITSYFDSGKFEQLYDKTIALISPYVEKDPTAFCTYEEFQQAAQYLKEFCILRAQSIKGQLNGSIPSTSEGQEANPSTLINASSIDIDAMGTQNGGGFGNENGGMPPFDFENGEMPSFDFENGEVPSFNTENSPSVLNPGSGTEIKE</sequence>
<feature type="compositionally biased region" description="Polar residues" evidence="1">
    <location>
        <begin position="34"/>
        <end position="70"/>
    </location>
</feature>
<accession>A0A9D1JEE6</accession>
<gene>
    <name evidence="2" type="ORF">IAC96_14410</name>
</gene>
<reference evidence="2" key="2">
    <citation type="journal article" date="2021" name="PeerJ">
        <title>Extensive microbial diversity within the chicken gut microbiome revealed by metagenomics and culture.</title>
        <authorList>
            <person name="Gilroy R."/>
            <person name="Ravi A."/>
            <person name="Getino M."/>
            <person name="Pursley I."/>
            <person name="Horton D.L."/>
            <person name="Alikhan N.F."/>
            <person name="Baker D."/>
            <person name="Gharbi K."/>
            <person name="Hall N."/>
            <person name="Watson M."/>
            <person name="Adriaenssens E.M."/>
            <person name="Foster-Nyarko E."/>
            <person name="Jarju S."/>
            <person name="Secka A."/>
            <person name="Antonio M."/>
            <person name="Oren A."/>
            <person name="Chaudhuri R.R."/>
            <person name="La Ragione R."/>
            <person name="Hildebrand F."/>
            <person name="Pallen M.J."/>
        </authorList>
    </citation>
    <scope>NUCLEOTIDE SEQUENCE</scope>
    <source>
        <strain evidence="2">ChiW13-3771</strain>
    </source>
</reference>
<feature type="region of interest" description="Disordered" evidence="1">
    <location>
        <begin position="386"/>
        <end position="432"/>
    </location>
</feature>
<evidence type="ECO:0000313" key="2">
    <source>
        <dbReference type="EMBL" id="HIR90133.1"/>
    </source>
</evidence>
<reference evidence="2" key="1">
    <citation type="submission" date="2020-10" db="EMBL/GenBank/DDBJ databases">
        <authorList>
            <person name="Gilroy R."/>
        </authorList>
    </citation>
    <scope>NUCLEOTIDE SEQUENCE</scope>
    <source>
        <strain evidence="2">ChiW13-3771</strain>
    </source>
</reference>
<keyword evidence="2" id="KW-0808">Transferase</keyword>
<feature type="compositionally biased region" description="Gly residues" evidence="1">
    <location>
        <begin position="113"/>
        <end position="122"/>
    </location>
</feature>
<comment type="caution">
    <text evidence="2">The sequence shown here is derived from an EMBL/GenBank/DDBJ whole genome shotgun (WGS) entry which is preliminary data.</text>
</comment>
<dbReference type="PANTHER" id="PTHR40050:SF1">
    <property type="entry name" value="INNER SPORE COAT PROTEIN H"/>
    <property type="match status" value="1"/>
</dbReference>
<feature type="compositionally biased region" description="Polar residues" evidence="1">
    <location>
        <begin position="412"/>
        <end position="426"/>
    </location>
</feature>
<dbReference type="PANTHER" id="PTHR40050">
    <property type="entry name" value="INNER SPORE COAT PROTEIN H"/>
    <property type="match status" value="1"/>
</dbReference>
<dbReference type="AlphaFoldDB" id="A0A9D1JEE6"/>
<dbReference type="EMBL" id="DVHN01000199">
    <property type="protein sequence ID" value="HIR90133.1"/>
    <property type="molecule type" value="Genomic_DNA"/>
</dbReference>
<evidence type="ECO:0000313" key="3">
    <source>
        <dbReference type="Proteomes" id="UP000824201"/>
    </source>
</evidence>